<dbReference type="Proteomes" id="UP000479000">
    <property type="component" value="Unassembled WGS sequence"/>
</dbReference>
<gene>
    <name evidence="2" type="ORF">NTEN_LOCUS15610</name>
</gene>
<dbReference type="EMBL" id="CADCXU010023057">
    <property type="protein sequence ID" value="CAB0010569.1"/>
    <property type="molecule type" value="Genomic_DNA"/>
</dbReference>
<evidence type="ECO:0000313" key="3">
    <source>
        <dbReference type="Proteomes" id="UP000479000"/>
    </source>
</evidence>
<dbReference type="AlphaFoldDB" id="A0A6H5H3L1"/>
<evidence type="ECO:0000256" key="1">
    <source>
        <dbReference type="SAM" id="MobiDB-lite"/>
    </source>
</evidence>
<proteinExistence type="predicted"/>
<sequence length="268" mass="30204">MKSTRLSSSLSPCCSISPSMNRARMDEVRARRREKQRDWDDRQGPAVSRFQLGGQTDRAHQQSVAAVDIHLLLTGHTVPAVRDGISLILINPFSRKICQNLAAKLTSSRQYVSRLAIAFGLFNLARMISECSRTSNKLPRMIKNVQKMFKNVQECSRTFRNVQERSGPDSRVRICWNIQTPKIELSGVTGGKSFHADSHPGKCIPRNTKRTAIAIRANKTKSRTGRSWRIIFLSKTIFCSLARLKAVSRVRPSPSHRPSAQTDSLVKY</sequence>
<protein>
    <submittedName>
        <fullName evidence="2">Uncharacterized protein</fullName>
    </submittedName>
</protein>
<keyword evidence="3" id="KW-1185">Reference proteome</keyword>
<organism evidence="2 3">
    <name type="scientific">Nesidiocoris tenuis</name>
    <dbReference type="NCBI Taxonomy" id="355587"/>
    <lineage>
        <taxon>Eukaryota</taxon>
        <taxon>Metazoa</taxon>
        <taxon>Ecdysozoa</taxon>
        <taxon>Arthropoda</taxon>
        <taxon>Hexapoda</taxon>
        <taxon>Insecta</taxon>
        <taxon>Pterygota</taxon>
        <taxon>Neoptera</taxon>
        <taxon>Paraneoptera</taxon>
        <taxon>Hemiptera</taxon>
        <taxon>Heteroptera</taxon>
        <taxon>Panheteroptera</taxon>
        <taxon>Cimicomorpha</taxon>
        <taxon>Miridae</taxon>
        <taxon>Dicyphina</taxon>
        <taxon>Nesidiocoris</taxon>
    </lineage>
</organism>
<reference evidence="2 3" key="1">
    <citation type="submission" date="2020-02" db="EMBL/GenBank/DDBJ databases">
        <authorList>
            <person name="Ferguson B K."/>
        </authorList>
    </citation>
    <scope>NUCLEOTIDE SEQUENCE [LARGE SCALE GENOMIC DNA]</scope>
</reference>
<feature type="compositionally biased region" description="Basic and acidic residues" evidence="1">
    <location>
        <begin position="23"/>
        <end position="43"/>
    </location>
</feature>
<name>A0A6H5H3L1_9HEMI</name>
<evidence type="ECO:0000313" key="2">
    <source>
        <dbReference type="EMBL" id="CAB0010569.1"/>
    </source>
</evidence>
<feature type="region of interest" description="Disordered" evidence="1">
    <location>
        <begin position="21"/>
        <end position="55"/>
    </location>
</feature>
<accession>A0A6H5H3L1</accession>